<dbReference type="Gene3D" id="2.60.120.260">
    <property type="entry name" value="Galactose-binding domain-like"/>
    <property type="match status" value="1"/>
</dbReference>
<protein>
    <recommendedName>
        <fullName evidence="3">Beta-galactosidase jelly roll domain-containing protein</fullName>
    </recommendedName>
</protein>
<keyword evidence="1" id="KW-0378">Hydrolase</keyword>
<evidence type="ECO:0000256" key="2">
    <source>
        <dbReference type="ARBA" id="ARBA00023295"/>
    </source>
</evidence>
<evidence type="ECO:0000256" key="1">
    <source>
        <dbReference type="ARBA" id="ARBA00022801"/>
    </source>
</evidence>
<dbReference type="Pfam" id="PF13364">
    <property type="entry name" value="BetaGal_ABD2"/>
    <property type="match status" value="1"/>
</dbReference>
<evidence type="ECO:0000313" key="4">
    <source>
        <dbReference type="EMBL" id="EQB59483.1"/>
    </source>
</evidence>
<dbReference type="GO" id="GO:0004565">
    <property type="term" value="F:beta-galactosidase activity"/>
    <property type="evidence" value="ECO:0007669"/>
    <property type="project" value="UniProtKB-ARBA"/>
</dbReference>
<evidence type="ECO:0000313" key="5">
    <source>
        <dbReference type="Proteomes" id="UP000015530"/>
    </source>
</evidence>
<dbReference type="Proteomes" id="UP000015530">
    <property type="component" value="Unassembled WGS sequence"/>
</dbReference>
<feature type="domain" description="Beta-galactosidase jelly roll" evidence="3">
    <location>
        <begin position="7"/>
        <end position="55"/>
    </location>
</feature>
<dbReference type="STRING" id="1237896.T0L470"/>
<sequence>MTPDGPSGCGFYSGDKVHRGYFNSANAASVSITASGGLEFGWSAWHNGPPVGGNPAKDQAMALSLVGFWK</sequence>
<keyword evidence="2" id="KW-0326">Glycosidase</keyword>
<evidence type="ECO:0000259" key="3">
    <source>
        <dbReference type="Pfam" id="PF13364"/>
    </source>
</evidence>
<dbReference type="InterPro" id="IPR025300">
    <property type="entry name" value="BetaGal_jelly_roll_dom"/>
</dbReference>
<dbReference type="HOGENOM" id="CLU_2757612_0_0_1"/>
<proteinExistence type="predicted"/>
<accession>T0L470</accession>
<organism evidence="4 5">
    <name type="scientific">Colletotrichum gloeosporioides (strain Cg-14)</name>
    <name type="common">Anthracnose fungus</name>
    <name type="synonym">Glomerella cingulata</name>
    <dbReference type="NCBI Taxonomy" id="1237896"/>
    <lineage>
        <taxon>Eukaryota</taxon>
        <taxon>Fungi</taxon>
        <taxon>Dikarya</taxon>
        <taxon>Ascomycota</taxon>
        <taxon>Pezizomycotina</taxon>
        <taxon>Sordariomycetes</taxon>
        <taxon>Hypocreomycetidae</taxon>
        <taxon>Glomerellales</taxon>
        <taxon>Glomerellaceae</taxon>
        <taxon>Colletotrichum</taxon>
        <taxon>Colletotrichum gloeosporioides species complex</taxon>
    </lineage>
</organism>
<dbReference type="AlphaFoldDB" id="T0L470"/>
<name>T0L470_COLGC</name>
<comment type="caution">
    <text evidence="4">The sequence shown here is derived from an EMBL/GenBank/DDBJ whole genome shotgun (WGS) entry which is preliminary data.</text>
</comment>
<dbReference type="EMBL" id="AMYD01000034">
    <property type="protein sequence ID" value="EQB59483.1"/>
    <property type="molecule type" value="Genomic_DNA"/>
</dbReference>
<gene>
    <name evidence="4" type="ORF">CGLO_00116</name>
</gene>
<reference evidence="5" key="1">
    <citation type="journal article" date="2013" name="Mol. Plant Microbe Interact.">
        <title>Global aspects of pacC regulation of pathogenicity genes in Colletotrichum gloeosporioides as revealed by transcriptome analysis.</title>
        <authorList>
            <person name="Alkan N."/>
            <person name="Meng X."/>
            <person name="Friedlander G."/>
            <person name="Reuveni E."/>
            <person name="Sukno S."/>
            <person name="Sherman A."/>
            <person name="Thon M."/>
            <person name="Fluhr R."/>
            <person name="Prusky D."/>
        </authorList>
    </citation>
    <scope>NUCLEOTIDE SEQUENCE [LARGE SCALE GENOMIC DNA]</scope>
    <source>
        <strain evidence="5">Cg-14</strain>
    </source>
</reference>
<dbReference type="OrthoDB" id="4842145at2759"/>